<comment type="similarity">
    <text evidence="1">Belongs to the pseudomonas-type ThrB family.</text>
</comment>
<dbReference type="Gene3D" id="3.30.200.20">
    <property type="entry name" value="Phosphorylase Kinase, domain 1"/>
    <property type="match status" value="1"/>
</dbReference>
<protein>
    <recommendedName>
        <fullName evidence="3">Aminoglycoside phosphotransferase domain-containing protein</fullName>
    </recommendedName>
</protein>
<keyword evidence="2" id="KW-0175">Coiled coil</keyword>
<dbReference type="Pfam" id="PF01636">
    <property type="entry name" value="APH"/>
    <property type="match status" value="1"/>
</dbReference>
<evidence type="ECO:0000313" key="4">
    <source>
        <dbReference type="EMBL" id="VAW33371.1"/>
    </source>
</evidence>
<dbReference type="PANTHER" id="PTHR21064:SF6">
    <property type="entry name" value="AMINOGLYCOSIDE PHOSPHOTRANSFERASE DOMAIN-CONTAINING PROTEIN"/>
    <property type="match status" value="1"/>
</dbReference>
<dbReference type="SUPFAM" id="SSF56112">
    <property type="entry name" value="Protein kinase-like (PK-like)"/>
    <property type="match status" value="1"/>
</dbReference>
<dbReference type="GO" id="GO:0009088">
    <property type="term" value="P:threonine biosynthetic process"/>
    <property type="evidence" value="ECO:0007669"/>
    <property type="project" value="TreeGrafter"/>
</dbReference>
<reference evidence="4" key="1">
    <citation type="submission" date="2018-06" db="EMBL/GenBank/DDBJ databases">
        <authorList>
            <person name="Zhirakovskaya E."/>
        </authorList>
    </citation>
    <scope>NUCLEOTIDE SEQUENCE</scope>
</reference>
<feature type="coiled-coil region" evidence="2">
    <location>
        <begin position="186"/>
        <end position="213"/>
    </location>
</feature>
<proteinExistence type="inferred from homology"/>
<dbReference type="InterPro" id="IPR011009">
    <property type="entry name" value="Kinase-like_dom_sf"/>
</dbReference>
<name>A0A3B0UQI0_9ZZZZ</name>
<feature type="domain" description="Aminoglycoside phosphotransferase" evidence="3">
    <location>
        <begin position="42"/>
        <end position="277"/>
    </location>
</feature>
<dbReference type="InterPro" id="IPR050249">
    <property type="entry name" value="Pseudomonas-type_ThrB"/>
</dbReference>
<accession>A0A3B0UQI0</accession>
<dbReference type="InterPro" id="IPR002575">
    <property type="entry name" value="Aminoglycoside_PTrfase"/>
</dbReference>
<dbReference type="AlphaFoldDB" id="A0A3B0UQI0"/>
<dbReference type="EMBL" id="UOEU01000445">
    <property type="protein sequence ID" value="VAW33371.1"/>
    <property type="molecule type" value="Genomic_DNA"/>
</dbReference>
<sequence length="322" mass="36966">MNQIRVVRSFVAADALAELITADYALEGPLRCQLFSKMLRTQDNDHYLVTTGDGERFVMRIYQLGTRFQRQESDYLYEVDWLNFLHQAGLPVSYPIPRADGGLLSHLNAPEGLRYYALFSLAPGRPMTLKNEEQLFVLGREMARIHLASNSYEGKFERQPISLEFLVDKPVERIKQYWDEERANDLEILMISAEEAKDEISELLTNEEDTEDGWGPIGGDFHHGSLFFTDDNQPTFFNFDWCGYGWRSYDIAVFLFNSNLIHSNSADFSEAFFGGYYSQRPLSNNEHASIAPFITIRRIWQTGLFSMNDGLVGHTFIAPAHI</sequence>
<evidence type="ECO:0000259" key="3">
    <source>
        <dbReference type="Pfam" id="PF01636"/>
    </source>
</evidence>
<dbReference type="GO" id="GO:0004413">
    <property type="term" value="F:homoserine kinase activity"/>
    <property type="evidence" value="ECO:0007669"/>
    <property type="project" value="TreeGrafter"/>
</dbReference>
<gene>
    <name evidence="4" type="ORF">MNBD_CHLOROFLEXI01-940</name>
</gene>
<evidence type="ECO:0000256" key="1">
    <source>
        <dbReference type="ARBA" id="ARBA00038240"/>
    </source>
</evidence>
<dbReference type="Gene3D" id="3.90.1200.10">
    <property type="match status" value="1"/>
</dbReference>
<evidence type="ECO:0000256" key="2">
    <source>
        <dbReference type="SAM" id="Coils"/>
    </source>
</evidence>
<dbReference type="PANTHER" id="PTHR21064">
    <property type="entry name" value="AMINOGLYCOSIDE PHOSPHOTRANSFERASE DOMAIN-CONTAINING PROTEIN-RELATED"/>
    <property type="match status" value="1"/>
</dbReference>
<organism evidence="4">
    <name type="scientific">hydrothermal vent metagenome</name>
    <dbReference type="NCBI Taxonomy" id="652676"/>
    <lineage>
        <taxon>unclassified sequences</taxon>
        <taxon>metagenomes</taxon>
        <taxon>ecological metagenomes</taxon>
    </lineage>
</organism>